<proteinExistence type="predicted"/>
<feature type="non-terminal residue" evidence="1">
    <location>
        <position position="139"/>
    </location>
</feature>
<reference evidence="1" key="1">
    <citation type="journal article" date="2014" name="Front. Microbiol.">
        <title>High frequency of phylogenetically diverse reductive dehalogenase-homologous genes in deep subseafloor sedimentary metagenomes.</title>
        <authorList>
            <person name="Kawai M."/>
            <person name="Futagami T."/>
            <person name="Toyoda A."/>
            <person name="Takaki Y."/>
            <person name="Nishi S."/>
            <person name="Hori S."/>
            <person name="Arai W."/>
            <person name="Tsubouchi T."/>
            <person name="Morono Y."/>
            <person name="Uchiyama I."/>
            <person name="Ito T."/>
            <person name="Fujiyama A."/>
            <person name="Inagaki F."/>
            <person name="Takami H."/>
        </authorList>
    </citation>
    <scope>NUCLEOTIDE SEQUENCE</scope>
    <source>
        <strain evidence="1">Expedition CK06-06</strain>
    </source>
</reference>
<dbReference type="AlphaFoldDB" id="X0X2K1"/>
<evidence type="ECO:0000313" key="1">
    <source>
        <dbReference type="EMBL" id="GAG30868.1"/>
    </source>
</evidence>
<gene>
    <name evidence="1" type="ORF">S01H1_73688</name>
</gene>
<accession>X0X2K1</accession>
<sequence length="139" mass="15186">MYGAFLGLILFVVSGEGPHAAPPTVPAVEKTMLNTVDPWGLPFSDQLTRFKSHFEAVADSPFAVGIAHDLVKIWPIKYWFRGDTIPAGGGILRVAERWAAAGETQSFQIAVLPRVDAPEESYRISVEVPGGHVEIFRQV</sequence>
<name>X0X2K1_9ZZZZ</name>
<organism evidence="1">
    <name type="scientific">marine sediment metagenome</name>
    <dbReference type="NCBI Taxonomy" id="412755"/>
    <lineage>
        <taxon>unclassified sequences</taxon>
        <taxon>metagenomes</taxon>
        <taxon>ecological metagenomes</taxon>
    </lineage>
</organism>
<comment type="caution">
    <text evidence="1">The sequence shown here is derived from an EMBL/GenBank/DDBJ whole genome shotgun (WGS) entry which is preliminary data.</text>
</comment>
<protein>
    <submittedName>
        <fullName evidence="1">Uncharacterized protein</fullName>
    </submittedName>
</protein>
<dbReference type="EMBL" id="BARS01049246">
    <property type="protein sequence ID" value="GAG30868.1"/>
    <property type="molecule type" value="Genomic_DNA"/>
</dbReference>